<accession>A0A381QM23</accession>
<dbReference type="Gene3D" id="3.30.1120.10">
    <property type="match status" value="1"/>
</dbReference>
<proteinExistence type="inferred from homology"/>
<dbReference type="AlphaFoldDB" id="A0A381QM23"/>
<dbReference type="InterPro" id="IPR000917">
    <property type="entry name" value="Sulfatase_N"/>
</dbReference>
<dbReference type="SUPFAM" id="SSF53649">
    <property type="entry name" value="Alkaline phosphatase-like"/>
    <property type="match status" value="1"/>
</dbReference>
<dbReference type="PROSITE" id="PS00149">
    <property type="entry name" value="SULFATASE_2"/>
    <property type="match status" value="1"/>
</dbReference>
<dbReference type="PANTHER" id="PTHR43751:SF7">
    <property type="entry name" value="ARYLSULPHATASE A"/>
    <property type="match status" value="1"/>
</dbReference>
<gene>
    <name evidence="4" type="ORF">METZ01_LOCUS32848</name>
</gene>
<dbReference type="PROSITE" id="PS00523">
    <property type="entry name" value="SULFATASE_1"/>
    <property type="match status" value="1"/>
</dbReference>
<dbReference type="Pfam" id="PF00884">
    <property type="entry name" value="Sulfatase"/>
    <property type="match status" value="1"/>
</dbReference>
<evidence type="ECO:0000313" key="4">
    <source>
        <dbReference type="EMBL" id="SUZ79994.1"/>
    </source>
</evidence>
<evidence type="ECO:0000256" key="1">
    <source>
        <dbReference type="ARBA" id="ARBA00008779"/>
    </source>
</evidence>
<dbReference type="EMBL" id="UINC01001409">
    <property type="protein sequence ID" value="SUZ79994.1"/>
    <property type="molecule type" value="Genomic_DNA"/>
</dbReference>
<dbReference type="InterPro" id="IPR052701">
    <property type="entry name" value="GAG_Ulvan_Degrading_Sulfatases"/>
</dbReference>
<name>A0A381QM23_9ZZZZ</name>
<dbReference type="GO" id="GO:0016787">
    <property type="term" value="F:hydrolase activity"/>
    <property type="evidence" value="ECO:0007669"/>
    <property type="project" value="UniProtKB-KW"/>
</dbReference>
<dbReference type="InterPro" id="IPR024607">
    <property type="entry name" value="Sulfatase_CS"/>
</dbReference>
<dbReference type="InterPro" id="IPR017850">
    <property type="entry name" value="Alkaline_phosphatase_core_sf"/>
</dbReference>
<dbReference type="PROSITE" id="PS51257">
    <property type="entry name" value="PROKAR_LIPOPROTEIN"/>
    <property type="match status" value="1"/>
</dbReference>
<dbReference type="CDD" id="cd16143">
    <property type="entry name" value="ARS_like"/>
    <property type="match status" value="1"/>
</dbReference>
<dbReference type="Gene3D" id="3.40.720.10">
    <property type="entry name" value="Alkaline Phosphatase, subunit A"/>
    <property type="match status" value="1"/>
</dbReference>
<comment type="similarity">
    <text evidence="1">Belongs to the sulfatase family.</text>
</comment>
<protein>
    <recommendedName>
        <fullName evidence="3">Sulfatase N-terminal domain-containing protein</fullName>
    </recommendedName>
</protein>
<organism evidence="4">
    <name type="scientific">marine metagenome</name>
    <dbReference type="NCBI Taxonomy" id="408172"/>
    <lineage>
        <taxon>unclassified sequences</taxon>
        <taxon>metagenomes</taxon>
        <taxon>ecological metagenomes</taxon>
    </lineage>
</organism>
<keyword evidence="2" id="KW-0378">Hydrolase</keyword>
<feature type="domain" description="Sulfatase N-terminal" evidence="3">
    <location>
        <begin position="32"/>
        <end position="411"/>
    </location>
</feature>
<dbReference type="PANTHER" id="PTHR43751">
    <property type="entry name" value="SULFATASE"/>
    <property type="match status" value="1"/>
</dbReference>
<evidence type="ECO:0000259" key="3">
    <source>
        <dbReference type="Pfam" id="PF00884"/>
    </source>
</evidence>
<evidence type="ECO:0000256" key="2">
    <source>
        <dbReference type="ARBA" id="ARBA00022801"/>
    </source>
</evidence>
<sequence length="524" mass="58377">MTSKLIKQLCLIFFISLFLGCKSEKNYSSKNPNIIIIYTDDLGYGDVSAYNKGTLNTPNIDKLANEGIRFNNGYASSATCSPSRYALLTGTYPWRKSGLRVITGGSLAIDTTEMTIPKVLKTQGYHTGIVGKWHLGLGSGDGVAGSGIIDYNSYISPGPNQVGFDYSYIMPDTQDRVPTVYIENGNVVNLDSDDPIEVNFFHQNKHDDYGLPTGLKNPELTTMKWHHGHNGSIVNGVPRIGYMKGGEKALWSDIDMADHFLIKAQEYIKENKDNPFFLFYTLQQPHVPRTPHPRFEGLSGMGPRGDVIIEADWCIGELYKTLETEGILENTLIIFSSDNGPVLNDGYYDDAVEKLGDHTPSGGLRGGKYSLFEAGTKVPFITYWKGKINPGISDELISQIDLFNSISKIAGAEYKSKDGLDFSNLILNNKGNGREELILEASTRTAYRKGDWVMIPPYKGPEISKYVNIELGNSMDFKLYNLKDDPSQKVDLSKKEPEKLREMITSFVEIRGRNFSNIENLVLD</sequence>
<reference evidence="4" key="1">
    <citation type="submission" date="2018-05" db="EMBL/GenBank/DDBJ databases">
        <authorList>
            <person name="Lanie J.A."/>
            <person name="Ng W.-L."/>
            <person name="Kazmierczak K.M."/>
            <person name="Andrzejewski T.M."/>
            <person name="Davidsen T.M."/>
            <person name="Wayne K.J."/>
            <person name="Tettelin H."/>
            <person name="Glass J.I."/>
            <person name="Rusch D."/>
            <person name="Podicherti R."/>
            <person name="Tsui H.-C.T."/>
            <person name="Winkler M.E."/>
        </authorList>
    </citation>
    <scope>NUCLEOTIDE SEQUENCE</scope>
</reference>